<reference evidence="3 4" key="1">
    <citation type="journal article" date="2019" name="Front. Microbiol.">
        <title>Thermoanaerosceptrum fracticalcis gen. nov. sp. nov., a Novel Fumarate-Fermenting Microorganism From a Deep Fractured Carbonate Aquifer of the US Great Basin.</title>
        <authorList>
            <person name="Hamilton-Brehm S.D."/>
            <person name="Stewart L.E."/>
            <person name="Zavarin M."/>
            <person name="Caldwell M."/>
            <person name="Lawson P.A."/>
            <person name="Onstott T.C."/>
            <person name="Grzymski J."/>
            <person name="Neveux I."/>
            <person name="Lollar B.S."/>
            <person name="Russell C.E."/>
            <person name="Moser D.P."/>
        </authorList>
    </citation>
    <scope>NUCLEOTIDE SEQUENCE [LARGE SCALE GENOMIC DNA]</scope>
    <source>
        <strain evidence="3 4">DRI-13</strain>
    </source>
</reference>
<accession>A0A7G6E546</accession>
<dbReference type="EMBL" id="CP045798">
    <property type="protein sequence ID" value="QNB47200.1"/>
    <property type="molecule type" value="Genomic_DNA"/>
</dbReference>
<evidence type="ECO:0000256" key="1">
    <source>
        <dbReference type="SAM" id="Phobius"/>
    </source>
</evidence>
<keyword evidence="1" id="KW-0472">Membrane</keyword>
<feature type="domain" description="DUF1468" evidence="2">
    <location>
        <begin position="10"/>
        <end position="150"/>
    </location>
</feature>
<sequence>MNLLKKKDVLIGIFFLLISVLIYSYSLQFEKVGHEYAKIGTGFAPEILSVVLGLLSLSLVYKGIKGTTTIDFKIDFLKPENIRLLTTIILCFIYIIALGSVGFRISTLLFLIVLMLLFKVKNIIKILAVSSTVTFTIFWIFSKILRVPLP</sequence>
<feature type="transmembrane region" description="Helical" evidence="1">
    <location>
        <begin position="84"/>
        <end position="117"/>
    </location>
</feature>
<dbReference type="InterPro" id="IPR009936">
    <property type="entry name" value="DUF1468"/>
</dbReference>
<dbReference type="Pfam" id="PF07331">
    <property type="entry name" value="TctB"/>
    <property type="match status" value="1"/>
</dbReference>
<evidence type="ECO:0000259" key="2">
    <source>
        <dbReference type="Pfam" id="PF07331"/>
    </source>
</evidence>
<proteinExistence type="predicted"/>
<dbReference type="AlphaFoldDB" id="A0A7G6E546"/>
<protein>
    <recommendedName>
        <fullName evidence="2">DUF1468 domain-containing protein</fullName>
    </recommendedName>
</protein>
<feature type="transmembrane region" description="Helical" evidence="1">
    <location>
        <begin position="9"/>
        <end position="27"/>
    </location>
</feature>
<name>A0A7G6E546_THEFR</name>
<dbReference type="KEGG" id="tfr:BR63_13355"/>
<feature type="transmembrane region" description="Helical" evidence="1">
    <location>
        <begin position="47"/>
        <end position="64"/>
    </location>
</feature>
<keyword evidence="1" id="KW-1133">Transmembrane helix</keyword>
<dbReference type="Proteomes" id="UP000515847">
    <property type="component" value="Chromosome"/>
</dbReference>
<feature type="transmembrane region" description="Helical" evidence="1">
    <location>
        <begin position="123"/>
        <end position="141"/>
    </location>
</feature>
<gene>
    <name evidence="3" type="ORF">BR63_13355</name>
</gene>
<keyword evidence="1" id="KW-0812">Transmembrane</keyword>
<evidence type="ECO:0000313" key="3">
    <source>
        <dbReference type="EMBL" id="QNB47200.1"/>
    </source>
</evidence>
<dbReference type="RefSeq" id="WP_034424076.1">
    <property type="nucleotide sequence ID" value="NZ_CP045798.1"/>
</dbReference>
<keyword evidence="4" id="KW-1185">Reference proteome</keyword>
<organism evidence="3 4">
    <name type="scientific">Thermanaerosceptrum fracticalcis</name>
    <dbReference type="NCBI Taxonomy" id="1712410"/>
    <lineage>
        <taxon>Bacteria</taxon>
        <taxon>Bacillati</taxon>
        <taxon>Bacillota</taxon>
        <taxon>Clostridia</taxon>
        <taxon>Eubacteriales</taxon>
        <taxon>Peptococcaceae</taxon>
        <taxon>Thermanaerosceptrum</taxon>
    </lineage>
</organism>
<evidence type="ECO:0000313" key="4">
    <source>
        <dbReference type="Proteomes" id="UP000515847"/>
    </source>
</evidence>